<dbReference type="InterPro" id="IPR010260">
    <property type="entry name" value="AlpA"/>
</dbReference>
<dbReference type="Proteomes" id="UP000199706">
    <property type="component" value="Unassembled WGS sequence"/>
</dbReference>
<proteinExistence type="predicted"/>
<organism evidence="1 2">
    <name type="scientific">Paraburkholderia phenazinium</name>
    <dbReference type="NCBI Taxonomy" id="60549"/>
    <lineage>
        <taxon>Bacteria</taxon>
        <taxon>Pseudomonadati</taxon>
        <taxon>Pseudomonadota</taxon>
        <taxon>Betaproteobacteria</taxon>
        <taxon>Burkholderiales</taxon>
        <taxon>Burkholderiaceae</taxon>
        <taxon>Paraburkholderia</taxon>
    </lineage>
</organism>
<dbReference type="AlphaFoldDB" id="A0A1G7W7I9"/>
<keyword evidence="1" id="KW-0238">DNA-binding</keyword>
<dbReference type="RefSeq" id="WP_090684781.1">
    <property type="nucleotide sequence ID" value="NZ_CADERL010000006.1"/>
</dbReference>
<name>A0A1G7W7I9_9BURK</name>
<sequence>MTQTTLPATGAAANPKQPLSPIAQIRCRQQPLPANTGGSSHACVLPDSAATTRTTASAASSANAPLLDQLIARVRACVRDRYLKEQEVLAIACRSKAAVRRDVSLGRFPSPVKTGIKSSRWRESEVMAWVEATTILSRVANPGFSMEEFVSAMSAPAI</sequence>
<dbReference type="GO" id="GO:0003677">
    <property type="term" value="F:DNA binding"/>
    <property type="evidence" value="ECO:0007669"/>
    <property type="project" value="UniProtKB-KW"/>
</dbReference>
<accession>A0A1G7W7I9</accession>
<dbReference type="Gene3D" id="1.10.238.160">
    <property type="match status" value="1"/>
</dbReference>
<dbReference type="EMBL" id="FNCJ01000004">
    <property type="protein sequence ID" value="SDG67916.1"/>
    <property type="molecule type" value="Genomic_DNA"/>
</dbReference>
<gene>
    <name evidence="1" type="ORF">SAMN05216466_104437</name>
</gene>
<reference evidence="1 2" key="1">
    <citation type="submission" date="2016-10" db="EMBL/GenBank/DDBJ databases">
        <authorList>
            <person name="de Groot N.N."/>
        </authorList>
    </citation>
    <scope>NUCLEOTIDE SEQUENCE [LARGE SCALE GENOMIC DNA]</scope>
    <source>
        <strain evidence="1 2">LMG 2247</strain>
    </source>
</reference>
<dbReference type="Pfam" id="PF05930">
    <property type="entry name" value="Phage_AlpA"/>
    <property type="match status" value="1"/>
</dbReference>
<protein>
    <submittedName>
        <fullName evidence="1">Predicted DNA-binding transcriptional regulator AlpA</fullName>
    </submittedName>
</protein>
<evidence type="ECO:0000313" key="2">
    <source>
        <dbReference type="Proteomes" id="UP000199706"/>
    </source>
</evidence>
<dbReference type="OrthoDB" id="8455288at2"/>
<evidence type="ECO:0000313" key="1">
    <source>
        <dbReference type="EMBL" id="SDG67916.1"/>
    </source>
</evidence>